<dbReference type="EMBL" id="SPMX01000108">
    <property type="protein sequence ID" value="NMQ07938.1"/>
    <property type="molecule type" value="Genomic_DNA"/>
</dbReference>
<dbReference type="Pfam" id="PF13546">
    <property type="entry name" value="DDE_5"/>
    <property type="match status" value="1"/>
</dbReference>
<name>A0ABX1THU9_9PROT</name>
<feature type="domain" description="Transposase IS701-like DDE" evidence="1">
    <location>
        <begin position="1"/>
        <end position="101"/>
    </location>
</feature>
<keyword evidence="3" id="KW-1185">Reference proteome</keyword>
<protein>
    <submittedName>
        <fullName evidence="2">Transposase</fullName>
    </submittedName>
</protein>
<organism evidence="2 3">
    <name type="scientific">Candidatus Accumulibacter contiguus</name>
    <dbReference type="NCBI Taxonomy" id="2954381"/>
    <lineage>
        <taxon>Bacteria</taxon>
        <taxon>Pseudomonadati</taxon>
        <taxon>Pseudomonadota</taxon>
        <taxon>Betaproteobacteria</taxon>
        <taxon>Candidatus Accumulibacter</taxon>
    </lineage>
</organism>
<feature type="non-terminal residue" evidence="2">
    <location>
        <position position="101"/>
    </location>
</feature>
<accession>A0ABX1THU9</accession>
<comment type="caution">
    <text evidence="2">The sequence shown here is derived from an EMBL/GenBank/DDBJ whole genome shotgun (WGS) entry which is preliminary data.</text>
</comment>
<reference evidence="2" key="1">
    <citation type="submission" date="2019-03" db="EMBL/GenBank/DDBJ databases">
        <title>Metabolic reconstructions from genomes of highly enriched 'Candidatus Accumulibacter' and 'Candidatus Competibacter' bioreactor populations.</title>
        <authorList>
            <person name="Annavajhala M.K."/>
            <person name="Welles L."/>
            <person name="Abbas B."/>
            <person name="Sorokin D."/>
            <person name="Park H."/>
            <person name="Van Loosdrecht M."/>
            <person name="Chandran K."/>
        </authorList>
    </citation>
    <scope>NUCLEOTIDE SEQUENCE</scope>
    <source>
        <strain evidence="2">SBR_L</strain>
    </source>
</reference>
<evidence type="ECO:0000259" key="1">
    <source>
        <dbReference type="Pfam" id="PF13546"/>
    </source>
</evidence>
<gene>
    <name evidence="2" type="ORF">E4Q08_23235</name>
</gene>
<dbReference type="InterPro" id="IPR039365">
    <property type="entry name" value="IS701-like"/>
</dbReference>
<dbReference type="PANTHER" id="PTHR33627">
    <property type="entry name" value="TRANSPOSASE"/>
    <property type="match status" value="1"/>
</dbReference>
<dbReference type="PANTHER" id="PTHR33627:SF1">
    <property type="entry name" value="TRANSPOSASE"/>
    <property type="match status" value="1"/>
</dbReference>
<dbReference type="Proteomes" id="UP000886469">
    <property type="component" value="Unassembled WGS sequence"/>
</dbReference>
<evidence type="ECO:0000313" key="2">
    <source>
        <dbReference type="EMBL" id="NMQ07938.1"/>
    </source>
</evidence>
<sequence>MSETVAETEYYSLHHMLSDAAWDFENVRRETARQADEWIGGPETGLLLDESGVQKKGDHSAGVARQYNGRLGKVENSQVGVYAALARGSQAAIIDFELFLP</sequence>
<proteinExistence type="predicted"/>
<dbReference type="InterPro" id="IPR038721">
    <property type="entry name" value="IS701-like_DDE_dom"/>
</dbReference>
<evidence type="ECO:0000313" key="3">
    <source>
        <dbReference type="Proteomes" id="UP000886469"/>
    </source>
</evidence>